<dbReference type="SFLD" id="SFLDF00002">
    <property type="entry name" value="enolase"/>
    <property type="match status" value="1"/>
</dbReference>
<dbReference type="SMART" id="SM01192">
    <property type="entry name" value="Enolase_C"/>
    <property type="match status" value="1"/>
</dbReference>
<dbReference type="EC" id="4.2.1.11" evidence="3 10"/>
<evidence type="ECO:0000256" key="9">
    <source>
        <dbReference type="ARBA" id="ARBA00045763"/>
    </source>
</evidence>
<gene>
    <name evidence="10 13" type="primary">eno</name>
    <name evidence="13" type="ORF">RKE40_18425</name>
</gene>
<dbReference type="PANTHER" id="PTHR11902:SF1">
    <property type="entry name" value="ENOLASE"/>
    <property type="match status" value="1"/>
</dbReference>
<evidence type="ECO:0000259" key="12">
    <source>
        <dbReference type="SMART" id="SM01193"/>
    </source>
</evidence>
<proteinExistence type="inferred from homology"/>
<evidence type="ECO:0000256" key="5">
    <source>
        <dbReference type="ARBA" id="ARBA00022525"/>
    </source>
</evidence>
<evidence type="ECO:0000256" key="10">
    <source>
        <dbReference type="HAMAP-Rule" id="MF_00318"/>
    </source>
</evidence>
<feature type="binding site" evidence="10">
    <location>
        <position position="338"/>
    </location>
    <ligand>
        <name>(2R)-2-phosphoglycerate</name>
        <dbReference type="ChEBI" id="CHEBI:58289"/>
    </ligand>
</feature>
<dbReference type="SFLD" id="SFLDS00001">
    <property type="entry name" value="Enolase"/>
    <property type="match status" value="1"/>
</dbReference>
<dbReference type="PRINTS" id="PR00148">
    <property type="entry name" value="ENOLASE"/>
</dbReference>
<keyword evidence="10" id="KW-0479">Metal-binding</keyword>
<keyword evidence="8 10" id="KW-0456">Lyase</keyword>
<dbReference type="InterPro" id="IPR020810">
    <property type="entry name" value="Enolase_C"/>
</dbReference>
<dbReference type="InterPro" id="IPR036849">
    <property type="entry name" value="Enolase-like_C_sf"/>
</dbReference>
<evidence type="ECO:0000256" key="6">
    <source>
        <dbReference type="ARBA" id="ARBA00022842"/>
    </source>
</evidence>
<comment type="pathway">
    <text evidence="1 10">Carbohydrate degradation; glycolysis; pyruvate from D-glyceraldehyde 3-phosphate: step 4/5.</text>
</comment>
<evidence type="ECO:0000259" key="11">
    <source>
        <dbReference type="SMART" id="SM01192"/>
    </source>
</evidence>
<protein>
    <recommendedName>
        <fullName evidence="4 10">Enolase</fullName>
        <ecNumber evidence="3 10">4.2.1.11</ecNumber>
    </recommendedName>
    <alternativeName>
        <fullName evidence="10">2-phospho-D-glycerate hydro-lyase</fullName>
    </alternativeName>
    <alternativeName>
        <fullName evidence="10">2-phosphoglycerate dehydratase</fullName>
    </alternativeName>
</protein>
<dbReference type="SUPFAM" id="SSF51604">
    <property type="entry name" value="Enolase C-terminal domain-like"/>
    <property type="match status" value="1"/>
</dbReference>
<feature type="domain" description="Enolase C-terminal TIM barrel" evidence="11">
    <location>
        <begin position="140"/>
        <end position="426"/>
    </location>
</feature>
<dbReference type="HAMAP" id="MF_00318">
    <property type="entry name" value="Enolase"/>
    <property type="match status" value="1"/>
</dbReference>
<dbReference type="InterPro" id="IPR000941">
    <property type="entry name" value="Enolase"/>
</dbReference>
<name>A0ABU3SAR8_9HYPH</name>
<evidence type="ECO:0000313" key="14">
    <source>
        <dbReference type="Proteomes" id="UP001254257"/>
    </source>
</evidence>
<dbReference type="Gene3D" id="3.20.20.120">
    <property type="entry name" value="Enolase-like C-terminal domain"/>
    <property type="match status" value="1"/>
</dbReference>
<dbReference type="InterPro" id="IPR029017">
    <property type="entry name" value="Enolase-like_N"/>
</dbReference>
<comment type="caution">
    <text evidence="13">The sequence shown here is derived from an EMBL/GenBank/DDBJ whole genome shotgun (WGS) entry which is preliminary data.</text>
</comment>
<feature type="domain" description="Enolase N-terminal" evidence="12">
    <location>
        <begin position="6"/>
        <end position="135"/>
    </location>
</feature>
<dbReference type="Pfam" id="PF00113">
    <property type="entry name" value="Enolase_C"/>
    <property type="match status" value="1"/>
</dbReference>
<keyword evidence="6 10" id="KW-0460">Magnesium</keyword>
<organism evidence="13 14">
    <name type="scientific">Bosea rubneri</name>
    <dbReference type="NCBI Taxonomy" id="3075434"/>
    <lineage>
        <taxon>Bacteria</taxon>
        <taxon>Pseudomonadati</taxon>
        <taxon>Pseudomonadota</taxon>
        <taxon>Alphaproteobacteria</taxon>
        <taxon>Hyphomicrobiales</taxon>
        <taxon>Boseaceae</taxon>
        <taxon>Bosea</taxon>
    </lineage>
</organism>
<accession>A0ABU3SAR8</accession>
<keyword evidence="10" id="KW-0963">Cytoplasm</keyword>
<keyword evidence="7 10" id="KW-0324">Glycolysis</keyword>
<feature type="binding site" evidence="10">
    <location>
        <position position="243"/>
    </location>
    <ligand>
        <name>Mg(2+)</name>
        <dbReference type="ChEBI" id="CHEBI:18420"/>
    </ligand>
</feature>
<feature type="binding site" evidence="10">
    <location>
        <position position="164"/>
    </location>
    <ligand>
        <name>(2R)-2-phosphoglycerate</name>
        <dbReference type="ChEBI" id="CHEBI:58289"/>
    </ligand>
</feature>
<dbReference type="Gene3D" id="3.30.390.10">
    <property type="entry name" value="Enolase-like, N-terminal domain"/>
    <property type="match status" value="1"/>
</dbReference>
<dbReference type="RefSeq" id="WP_316019684.1">
    <property type="nucleotide sequence ID" value="NZ_JAWDID010000030.1"/>
</dbReference>
<dbReference type="NCBIfam" id="TIGR01060">
    <property type="entry name" value="eno"/>
    <property type="match status" value="1"/>
</dbReference>
<comment type="catalytic activity">
    <reaction evidence="10">
        <text>(2R)-2-phosphoglycerate = phosphoenolpyruvate + H2O</text>
        <dbReference type="Rhea" id="RHEA:10164"/>
        <dbReference type="ChEBI" id="CHEBI:15377"/>
        <dbReference type="ChEBI" id="CHEBI:58289"/>
        <dbReference type="ChEBI" id="CHEBI:58702"/>
        <dbReference type="EC" id="4.2.1.11"/>
    </reaction>
</comment>
<dbReference type="PIRSF" id="PIRSF001400">
    <property type="entry name" value="Enolase"/>
    <property type="match status" value="1"/>
</dbReference>
<dbReference type="SFLD" id="SFLDG00178">
    <property type="entry name" value="enolase"/>
    <property type="match status" value="1"/>
</dbReference>
<feature type="binding site" evidence="10">
    <location>
        <position position="286"/>
    </location>
    <ligand>
        <name>Mg(2+)</name>
        <dbReference type="ChEBI" id="CHEBI:18420"/>
    </ligand>
</feature>
<evidence type="ECO:0000256" key="1">
    <source>
        <dbReference type="ARBA" id="ARBA00005031"/>
    </source>
</evidence>
<evidence type="ECO:0000313" key="13">
    <source>
        <dbReference type="EMBL" id="MDU0341879.1"/>
    </source>
</evidence>
<keyword evidence="5 10" id="KW-0964">Secreted</keyword>
<evidence type="ECO:0000256" key="8">
    <source>
        <dbReference type="ARBA" id="ARBA00023239"/>
    </source>
</evidence>
<reference evidence="13 14" key="1">
    <citation type="submission" date="2023-09" db="EMBL/GenBank/DDBJ databases">
        <title>Whole genome shotgun sequencing (WGS) of Bosea sp. ZW T0_25, isolated from stored onions (Allium cepa).</title>
        <authorList>
            <person name="Stoll D.A."/>
            <person name="Huch M."/>
        </authorList>
    </citation>
    <scope>NUCLEOTIDE SEQUENCE [LARGE SCALE GENOMIC DNA]</scope>
    <source>
        <strain evidence="13 14">ZW T0_25</strain>
    </source>
</reference>
<evidence type="ECO:0000256" key="2">
    <source>
        <dbReference type="ARBA" id="ARBA00009604"/>
    </source>
</evidence>
<feature type="active site" description="Proton donor" evidence="10">
    <location>
        <position position="206"/>
    </location>
</feature>
<evidence type="ECO:0000256" key="7">
    <source>
        <dbReference type="ARBA" id="ARBA00023152"/>
    </source>
</evidence>
<sequence>MMDTTIAAVRGRRVWDSRGRPTVEAEVLLKSGLRGRAIAPAGASTGTGEALDRRDGGTAFGGLDVTGAVAAVNGEIAAALAGRDAGDQPGIDAALIALDGSDNLGRLGGNAVVATSMAVLHAAANASGQPLWRYLSAGRPVRIPVPEIQIFGGGAHAARRVDVQDFMVMCPAASSFAQALDWTAEVYRAAGALMKQAGKLQGVADEGGFWPAFASNEEALDTLMRAIEDAGFKPGREVAISLDIAASEFGRSGAYKLALEQRELDSAGMIALLGRWLESYPIISIEDPLAEDDAEGFKAFTALYGERCQIIGDDFLVTNAARVEAAAASKALNAVLIKPNQSGTVTGTRAALDAGKAAGFGTIVSARSGETEDVTIAHLSVGWDAGQFKVGSFTRSERMAKWNEMLRIEEELGSEASFAGWEALPFAPQRS</sequence>
<feature type="binding site" evidence="10">
    <location>
        <position position="368"/>
    </location>
    <ligand>
        <name>(2R)-2-phosphoglycerate</name>
        <dbReference type="ChEBI" id="CHEBI:58289"/>
    </ligand>
</feature>
<comment type="subcellular location">
    <subcellularLocation>
        <location evidence="10">Cytoplasm</location>
    </subcellularLocation>
    <subcellularLocation>
        <location evidence="10">Secreted</location>
    </subcellularLocation>
    <subcellularLocation>
        <location evidence="10">Cell surface</location>
    </subcellularLocation>
    <text evidence="10">Fractions of enolase are present in both the cytoplasm and on the cell surface.</text>
</comment>
<feature type="binding site" evidence="10">
    <location>
        <position position="389"/>
    </location>
    <ligand>
        <name>(2R)-2-phosphoglycerate</name>
        <dbReference type="ChEBI" id="CHEBI:58289"/>
    </ligand>
</feature>
<keyword evidence="14" id="KW-1185">Reference proteome</keyword>
<evidence type="ECO:0000256" key="4">
    <source>
        <dbReference type="ARBA" id="ARBA00017068"/>
    </source>
</evidence>
<comment type="cofactor">
    <cofactor evidence="10">
        <name>Mg(2+)</name>
        <dbReference type="ChEBI" id="CHEBI:18420"/>
    </cofactor>
    <text evidence="10">Binds a second Mg(2+) ion via substrate during catalysis.</text>
</comment>
<dbReference type="InterPro" id="IPR020811">
    <property type="entry name" value="Enolase_N"/>
</dbReference>
<comment type="similarity">
    <text evidence="2 10">Belongs to the enolase family.</text>
</comment>
<evidence type="ECO:0000256" key="3">
    <source>
        <dbReference type="ARBA" id="ARBA00012058"/>
    </source>
</evidence>
<dbReference type="SUPFAM" id="SSF54826">
    <property type="entry name" value="Enolase N-terminal domain-like"/>
    <property type="match status" value="1"/>
</dbReference>
<dbReference type="SMART" id="SM01193">
    <property type="entry name" value="Enolase_N"/>
    <property type="match status" value="1"/>
</dbReference>
<comment type="function">
    <text evidence="9 10">Catalyzes the reversible conversion of 2-phosphoglycerate (2-PG) into phosphoenolpyruvate (PEP). It is essential for the degradation of carbohydrates via glycolysis.</text>
</comment>
<feature type="active site" description="Proton acceptor" evidence="10">
    <location>
        <position position="338"/>
    </location>
</feature>
<feature type="binding site" evidence="10">
    <location>
        <position position="367"/>
    </location>
    <ligand>
        <name>(2R)-2-phosphoglycerate</name>
        <dbReference type="ChEBI" id="CHEBI:58289"/>
    </ligand>
</feature>
<dbReference type="PANTHER" id="PTHR11902">
    <property type="entry name" value="ENOLASE"/>
    <property type="match status" value="1"/>
</dbReference>
<dbReference type="EMBL" id="JAWDID010000030">
    <property type="protein sequence ID" value="MDU0341879.1"/>
    <property type="molecule type" value="Genomic_DNA"/>
</dbReference>
<feature type="binding site" evidence="10">
    <location>
        <position position="313"/>
    </location>
    <ligand>
        <name>Mg(2+)</name>
        <dbReference type="ChEBI" id="CHEBI:18420"/>
    </ligand>
</feature>
<dbReference type="Pfam" id="PF03952">
    <property type="entry name" value="Enolase_N"/>
    <property type="match status" value="1"/>
</dbReference>
<dbReference type="Proteomes" id="UP001254257">
    <property type="component" value="Unassembled WGS sequence"/>
</dbReference>
<dbReference type="CDD" id="cd03313">
    <property type="entry name" value="enolase"/>
    <property type="match status" value="1"/>
</dbReference>
<dbReference type="GO" id="GO:0004634">
    <property type="term" value="F:phosphopyruvate hydratase activity"/>
    <property type="evidence" value="ECO:0007669"/>
    <property type="project" value="UniProtKB-EC"/>
</dbReference>